<reference evidence="13" key="1">
    <citation type="submission" date="2021-02" db="EMBL/GenBank/DDBJ databases">
        <title>Genome sequence Cadophora malorum strain M34.</title>
        <authorList>
            <person name="Stefanovic E."/>
            <person name="Vu D."/>
            <person name="Scully C."/>
            <person name="Dijksterhuis J."/>
            <person name="Roader J."/>
            <person name="Houbraken J."/>
        </authorList>
    </citation>
    <scope>NUCLEOTIDE SEQUENCE</scope>
    <source>
        <strain evidence="13">M34</strain>
    </source>
</reference>
<evidence type="ECO:0000259" key="11">
    <source>
        <dbReference type="Pfam" id="PF08022"/>
    </source>
</evidence>
<keyword evidence="4" id="KW-0249">Electron transport</keyword>
<dbReference type="SFLD" id="SFLDS00052">
    <property type="entry name" value="Ferric_Reductase_Domain"/>
    <property type="match status" value="1"/>
</dbReference>
<feature type="transmembrane region" description="Helical" evidence="9">
    <location>
        <begin position="279"/>
        <end position="299"/>
    </location>
</feature>
<dbReference type="CDD" id="cd06186">
    <property type="entry name" value="NOX_Duox_like_FAD_NADP"/>
    <property type="match status" value="1"/>
</dbReference>
<evidence type="ECO:0000259" key="12">
    <source>
        <dbReference type="Pfam" id="PF08030"/>
    </source>
</evidence>
<evidence type="ECO:0000256" key="5">
    <source>
        <dbReference type="ARBA" id="ARBA00022989"/>
    </source>
</evidence>
<keyword evidence="2" id="KW-0813">Transport</keyword>
<dbReference type="InterPro" id="IPR013130">
    <property type="entry name" value="Fe3_Rdtase_TM_dom"/>
</dbReference>
<evidence type="ECO:0000256" key="3">
    <source>
        <dbReference type="ARBA" id="ARBA00022692"/>
    </source>
</evidence>
<sequence>MNKQFIPRSPVPSSENWNNVSADSNITHIFRFSHGLTGTDPWADWFYPTAIGYIFAFLLISTFIRRISLLLFTSLRHVSTAGHAHHDQQIWSKNMFPFYSTLKKRLLDAPLFKHRHNDEFHLTKRISFGTLPTRNHTLILTIYMLWNLAFCLALPWTGERGHAIIAALRGRTGVLATFNLIPSILFATRNNPLVWLLNVNYDTFMLFHRWITRLATTEAIIHTICWLVNTYYAANWAGVRYSLDSAVSYRVAAVATCLLIFIVLQAWSPVRRAFYDTFVTFHRIAVYGALLCIYLHLYYHKLGQIPFMYAIFGILGFDHLVRIWGIFAYNFSFRGRHLTRLTVEALPGNVSKVTISLAKSWKARPGAIVHVYIPSLALWTSHPFSVAWYNNSGTLLRTGSEFFPATPDSNLSETTTAYSASVYSVNTQSEKNDIEVMAKPIRHENASKRVSTITLLVHARNGMTRKLYNRAKWHDATLSSPHYTTFGTIESPYSWSSRETRTSFDSYGTILLFAGGIGITGVLHQILQIASRARHEQNSARKVVLTWAVGSVEALGWVDEWVEEILYVAREVARLELLVQVFVNERGVRKRDVEGGKEEVSMPGWVHDARVKVEYRRCEVEGVVGDIFERRVGAMVVGVCGPGKLADGVRKAIRARMGQGSIDLVEEGFSY</sequence>
<comment type="subcellular location">
    <subcellularLocation>
        <location evidence="1">Membrane</location>
        <topology evidence="1">Multi-pass membrane protein</topology>
    </subcellularLocation>
</comment>
<evidence type="ECO:0000256" key="6">
    <source>
        <dbReference type="ARBA" id="ARBA00023002"/>
    </source>
</evidence>
<dbReference type="GO" id="GO:0000293">
    <property type="term" value="F:ferric-chelate reductase activity"/>
    <property type="evidence" value="ECO:0007669"/>
    <property type="project" value="UniProtKB-ARBA"/>
</dbReference>
<dbReference type="EMBL" id="JAFJYH010000557">
    <property type="protein sequence ID" value="KAG4410925.1"/>
    <property type="molecule type" value="Genomic_DNA"/>
</dbReference>
<dbReference type="SUPFAM" id="SSF52343">
    <property type="entry name" value="Ferredoxin reductase-like, C-terminal NADP-linked domain"/>
    <property type="match status" value="1"/>
</dbReference>
<dbReference type="InterPro" id="IPR051410">
    <property type="entry name" value="Ferric/Cupric_Reductase"/>
</dbReference>
<keyword evidence="8 9" id="KW-0472">Membrane</keyword>
<organism evidence="13 14">
    <name type="scientific">Cadophora malorum</name>
    <dbReference type="NCBI Taxonomy" id="108018"/>
    <lineage>
        <taxon>Eukaryota</taxon>
        <taxon>Fungi</taxon>
        <taxon>Dikarya</taxon>
        <taxon>Ascomycota</taxon>
        <taxon>Pezizomycotina</taxon>
        <taxon>Leotiomycetes</taxon>
        <taxon>Helotiales</taxon>
        <taxon>Ploettnerulaceae</taxon>
        <taxon>Cadophora</taxon>
    </lineage>
</organism>
<dbReference type="SFLD" id="SFLDG01168">
    <property type="entry name" value="Ferric_reductase_subgroup_(FRE"/>
    <property type="match status" value="1"/>
</dbReference>
<evidence type="ECO:0000256" key="2">
    <source>
        <dbReference type="ARBA" id="ARBA00022448"/>
    </source>
</evidence>
<dbReference type="InterPro" id="IPR039261">
    <property type="entry name" value="FNR_nucleotide-bd"/>
</dbReference>
<dbReference type="InterPro" id="IPR013112">
    <property type="entry name" value="FAD-bd_8"/>
</dbReference>
<dbReference type="Proteomes" id="UP000664132">
    <property type="component" value="Unassembled WGS sequence"/>
</dbReference>
<keyword evidence="14" id="KW-1185">Reference proteome</keyword>
<dbReference type="Pfam" id="PF01794">
    <property type="entry name" value="Ferric_reduct"/>
    <property type="match status" value="1"/>
</dbReference>
<keyword evidence="3 9" id="KW-0812">Transmembrane</keyword>
<feature type="domain" description="Ferric reductase NAD binding" evidence="12">
    <location>
        <begin position="508"/>
        <end position="652"/>
    </location>
</feature>
<dbReference type="InterPro" id="IPR013121">
    <property type="entry name" value="Fe_red_NAD-bd_6"/>
</dbReference>
<evidence type="ECO:0008006" key="15">
    <source>
        <dbReference type="Google" id="ProtNLM"/>
    </source>
</evidence>
<dbReference type="GO" id="GO:0006826">
    <property type="term" value="P:iron ion transport"/>
    <property type="evidence" value="ECO:0007669"/>
    <property type="project" value="TreeGrafter"/>
</dbReference>
<dbReference type="GO" id="GO:0015677">
    <property type="term" value="P:copper ion import"/>
    <property type="evidence" value="ECO:0007669"/>
    <property type="project" value="TreeGrafter"/>
</dbReference>
<protein>
    <recommendedName>
        <fullName evidence="15">FAD-binding FR-type domain-containing protein</fullName>
    </recommendedName>
</protein>
<evidence type="ECO:0000256" key="8">
    <source>
        <dbReference type="ARBA" id="ARBA00023136"/>
    </source>
</evidence>
<accession>A0A8H7SY13</accession>
<proteinExistence type="predicted"/>
<gene>
    <name evidence="13" type="ORF">IFR04_015944</name>
</gene>
<feature type="transmembrane region" description="Helical" evidence="9">
    <location>
        <begin position="45"/>
        <end position="64"/>
    </location>
</feature>
<evidence type="ECO:0000256" key="9">
    <source>
        <dbReference type="SAM" id="Phobius"/>
    </source>
</evidence>
<evidence type="ECO:0000259" key="10">
    <source>
        <dbReference type="Pfam" id="PF01794"/>
    </source>
</evidence>
<dbReference type="AlphaFoldDB" id="A0A8H7SY13"/>
<dbReference type="Gene3D" id="3.40.50.80">
    <property type="entry name" value="Nucleotide-binding domain of ferredoxin-NADP reductase (FNR) module"/>
    <property type="match status" value="1"/>
</dbReference>
<dbReference type="Pfam" id="PF08030">
    <property type="entry name" value="NAD_binding_6"/>
    <property type="match status" value="1"/>
</dbReference>
<feature type="transmembrane region" description="Helical" evidence="9">
    <location>
        <begin position="246"/>
        <end position="267"/>
    </location>
</feature>
<dbReference type="GO" id="GO:0006879">
    <property type="term" value="P:intracellular iron ion homeostasis"/>
    <property type="evidence" value="ECO:0007669"/>
    <property type="project" value="TreeGrafter"/>
</dbReference>
<keyword evidence="6" id="KW-0560">Oxidoreductase</keyword>
<evidence type="ECO:0000256" key="1">
    <source>
        <dbReference type="ARBA" id="ARBA00004141"/>
    </source>
</evidence>
<evidence type="ECO:0000256" key="4">
    <source>
        <dbReference type="ARBA" id="ARBA00022982"/>
    </source>
</evidence>
<feature type="transmembrane region" description="Helical" evidence="9">
    <location>
        <begin position="137"/>
        <end position="156"/>
    </location>
</feature>
<evidence type="ECO:0000313" key="14">
    <source>
        <dbReference type="Proteomes" id="UP000664132"/>
    </source>
</evidence>
<keyword evidence="7" id="KW-0406">Ion transport</keyword>
<dbReference type="GO" id="GO:0005886">
    <property type="term" value="C:plasma membrane"/>
    <property type="evidence" value="ECO:0007669"/>
    <property type="project" value="TreeGrafter"/>
</dbReference>
<dbReference type="PANTHER" id="PTHR32361">
    <property type="entry name" value="FERRIC/CUPRIC REDUCTASE TRANSMEMBRANE COMPONENT"/>
    <property type="match status" value="1"/>
</dbReference>
<feature type="domain" description="Ferric oxidoreductase" evidence="10">
    <location>
        <begin position="172"/>
        <end position="292"/>
    </location>
</feature>
<feature type="transmembrane region" description="Helical" evidence="9">
    <location>
        <begin position="305"/>
        <end position="331"/>
    </location>
</feature>
<dbReference type="Pfam" id="PF08022">
    <property type="entry name" value="FAD_binding_8"/>
    <property type="match status" value="1"/>
</dbReference>
<keyword evidence="5 9" id="KW-1133">Transmembrane helix</keyword>
<feature type="transmembrane region" description="Helical" evidence="9">
    <location>
        <begin position="210"/>
        <end position="234"/>
    </location>
</feature>
<dbReference type="OrthoDB" id="4494341at2759"/>
<feature type="domain" description="FAD-binding 8" evidence="11">
    <location>
        <begin position="340"/>
        <end position="387"/>
    </location>
</feature>
<evidence type="ECO:0000256" key="7">
    <source>
        <dbReference type="ARBA" id="ARBA00023065"/>
    </source>
</evidence>
<dbReference type="PANTHER" id="PTHR32361:SF12">
    <property type="entry name" value="PUTATIVE (AFU_ORTHOLOGUE AFUA_1G14340)-RELATED"/>
    <property type="match status" value="1"/>
</dbReference>
<comment type="caution">
    <text evidence="13">The sequence shown here is derived from an EMBL/GenBank/DDBJ whole genome shotgun (WGS) entry which is preliminary data.</text>
</comment>
<name>A0A8H7SY13_9HELO</name>
<evidence type="ECO:0000313" key="13">
    <source>
        <dbReference type="EMBL" id="KAG4410925.1"/>
    </source>
</evidence>